<keyword evidence="4" id="KW-0520">NAD</keyword>
<keyword evidence="7" id="KW-0812">Transmembrane</keyword>
<keyword evidence="7" id="KW-0472">Membrane</keyword>
<feature type="active site" evidence="5">
    <location>
        <position position="1227"/>
    </location>
</feature>
<dbReference type="GO" id="GO:0006598">
    <property type="term" value="P:polyamine catabolic process"/>
    <property type="evidence" value="ECO:0007669"/>
    <property type="project" value="TreeGrafter"/>
</dbReference>
<dbReference type="FunFam" id="3.40.605.10:FF:000001">
    <property type="entry name" value="Aldehyde dehydrogenase 1"/>
    <property type="match status" value="1"/>
</dbReference>
<dbReference type="InterPro" id="IPR016163">
    <property type="entry name" value="Ald_DH_C"/>
</dbReference>
<feature type="transmembrane region" description="Helical" evidence="7">
    <location>
        <begin position="407"/>
        <end position="430"/>
    </location>
</feature>
<comment type="caution">
    <text evidence="9">The sequence shown here is derived from an EMBL/GenBank/DDBJ whole genome shotgun (WGS) entry which is preliminary data.</text>
</comment>
<organism evidence="9 10">
    <name type="scientific">Ogataea philodendri</name>
    <dbReference type="NCBI Taxonomy" id="1378263"/>
    <lineage>
        <taxon>Eukaryota</taxon>
        <taxon>Fungi</taxon>
        <taxon>Dikarya</taxon>
        <taxon>Ascomycota</taxon>
        <taxon>Saccharomycotina</taxon>
        <taxon>Pichiomycetes</taxon>
        <taxon>Pichiales</taxon>
        <taxon>Pichiaceae</taxon>
        <taxon>Ogataea</taxon>
    </lineage>
</organism>
<dbReference type="RefSeq" id="XP_046061957.1">
    <property type="nucleotide sequence ID" value="XM_046203702.1"/>
</dbReference>
<feature type="transmembrane region" description="Helical" evidence="7">
    <location>
        <begin position="696"/>
        <end position="718"/>
    </location>
</feature>
<keyword evidence="7" id="KW-1133">Transmembrane helix</keyword>
<evidence type="ECO:0000313" key="10">
    <source>
        <dbReference type="Proteomes" id="UP000769157"/>
    </source>
</evidence>
<dbReference type="GO" id="GO:0016020">
    <property type="term" value="C:membrane"/>
    <property type="evidence" value="ECO:0007669"/>
    <property type="project" value="UniProtKB-SubCell"/>
</dbReference>
<evidence type="ECO:0000256" key="7">
    <source>
        <dbReference type="SAM" id="Phobius"/>
    </source>
</evidence>
<evidence type="ECO:0000256" key="1">
    <source>
        <dbReference type="ARBA" id="ARBA00004141"/>
    </source>
</evidence>
<feature type="transmembrane region" description="Helical" evidence="7">
    <location>
        <begin position="724"/>
        <end position="747"/>
    </location>
</feature>
<dbReference type="CDD" id="cd17323">
    <property type="entry name" value="MFS_Tpo1_MDR_like"/>
    <property type="match status" value="1"/>
</dbReference>
<feature type="transmembrane region" description="Helical" evidence="7">
    <location>
        <begin position="436"/>
        <end position="455"/>
    </location>
</feature>
<dbReference type="SUPFAM" id="SSF53720">
    <property type="entry name" value="ALDH-like"/>
    <property type="match status" value="1"/>
</dbReference>
<feature type="transmembrane region" description="Helical" evidence="7">
    <location>
        <begin position="347"/>
        <end position="365"/>
    </location>
</feature>
<feature type="transmembrane region" description="Helical" evidence="7">
    <location>
        <begin position="589"/>
        <end position="608"/>
    </location>
</feature>
<dbReference type="FunFam" id="3.40.309.10:FF:000012">
    <property type="entry name" value="Betaine aldehyde dehydrogenase"/>
    <property type="match status" value="1"/>
</dbReference>
<feature type="transmembrane region" description="Helical" evidence="7">
    <location>
        <begin position="662"/>
        <end position="684"/>
    </location>
</feature>
<dbReference type="OrthoDB" id="5215911at2759"/>
<dbReference type="FunFam" id="1.20.1250.20:FF:000224">
    <property type="entry name" value="MFS transporter, putative"/>
    <property type="match status" value="1"/>
</dbReference>
<keyword evidence="3 6" id="KW-0560">Oxidoreductase</keyword>
<reference evidence="9" key="2">
    <citation type="submission" date="2021-01" db="EMBL/GenBank/DDBJ databases">
        <authorList>
            <person name="Schikora-Tamarit M.A."/>
        </authorList>
    </citation>
    <scope>NUCLEOTIDE SEQUENCE</scope>
    <source>
        <strain evidence="9">CBS6075</strain>
    </source>
</reference>
<feature type="transmembrane region" description="Helical" evidence="7">
    <location>
        <begin position="629"/>
        <end position="650"/>
    </location>
</feature>
<dbReference type="Gene3D" id="3.40.309.10">
    <property type="entry name" value="Aldehyde Dehydrogenase, Chain A, domain 2"/>
    <property type="match status" value="1"/>
</dbReference>
<evidence type="ECO:0000256" key="6">
    <source>
        <dbReference type="RuleBase" id="RU003345"/>
    </source>
</evidence>
<dbReference type="InterPro" id="IPR016161">
    <property type="entry name" value="Ald_DH/histidinol_DH"/>
</dbReference>
<feature type="transmembrane region" description="Helical" evidence="7">
    <location>
        <begin position="545"/>
        <end position="569"/>
    </location>
</feature>
<dbReference type="FunFam" id="3.40.605.10:FF:000026">
    <property type="entry name" value="Aldehyde dehydrogenase, putative"/>
    <property type="match status" value="1"/>
</dbReference>
<dbReference type="PANTHER" id="PTHR43720:SF2">
    <property type="entry name" value="2-AMINOMUCONIC SEMIALDEHYDE DEHYDROGENASE"/>
    <property type="match status" value="1"/>
</dbReference>
<evidence type="ECO:0000313" key="9">
    <source>
        <dbReference type="EMBL" id="KAH3667145.1"/>
    </source>
</evidence>
<evidence type="ECO:0000259" key="8">
    <source>
        <dbReference type="PROSITE" id="PS50850"/>
    </source>
</evidence>
<dbReference type="Proteomes" id="UP000769157">
    <property type="component" value="Unassembled WGS sequence"/>
</dbReference>
<keyword evidence="10" id="KW-1185">Reference proteome</keyword>
<dbReference type="PROSITE" id="PS50850">
    <property type="entry name" value="MFS"/>
    <property type="match status" value="1"/>
</dbReference>
<comment type="similarity">
    <text evidence="2 6">Belongs to the aldehyde dehydrogenase family.</text>
</comment>
<proteinExistence type="inferred from homology"/>
<name>A0A9P8T6J1_9ASCO</name>
<evidence type="ECO:0000256" key="3">
    <source>
        <dbReference type="ARBA" id="ARBA00023002"/>
    </source>
</evidence>
<comment type="subcellular location">
    <subcellularLocation>
        <location evidence="1">Membrane</location>
        <topology evidence="1">Multi-pass membrane protein</topology>
    </subcellularLocation>
</comment>
<dbReference type="Gene3D" id="1.20.1250.20">
    <property type="entry name" value="MFS general substrate transporter like domains"/>
    <property type="match status" value="1"/>
</dbReference>
<dbReference type="SUPFAM" id="SSF103473">
    <property type="entry name" value="MFS general substrate transporter"/>
    <property type="match status" value="1"/>
</dbReference>
<dbReference type="InterPro" id="IPR015590">
    <property type="entry name" value="Aldehyde_DH_dom"/>
</dbReference>
<dbReference type="GO" id="GO:0004029">
    <property type="term" value="F:aldehyde dehydrogenase (NAD+) activity"/>
    <property type="evidence" value="ECO:0007669"/>
    <property type="project" value="TreeGrafter"/>
</dbReference>
<dbReference type="EMBL" id="JAEUBE010000183">
    <property type="protein sequence ID" value="KAH3667145.1"/>
    <property type="molecule type" value="Genomic_DNA"/>
</dbReference>
<evidence type="ECO:0000256" key="4">
    <source>
        <dbReference type="ARBA" id="ARBA00023027"/>
    </source>
</evidence>
<reference evidence="9" key="1">
    <citation type="journal article" date="2021" name="Open Biol.">
        <title>Shared evolutionary footprints suggest mitochondrial oxidative damage underlies multiple complex I losses in fungi.</title>
        <authorList>
            <person name="Schikora-Tamarit M.A."/>
            <person name="Marcet-Houben M."/>
            <person name="Nosek J."/>
            <person name="Gabaldon T."/>
        </authorList>
    </citation>
    <scope>NUCLEOTIDE SEQUENCE</scope>
    <source>
        <strain evidence="9">CBS6075</strain>
    </source>
</reference>
<dbReference type="GO" id="GO:0046394">
    <property type="term" value="P:carboxylic acid biosynthetic process"/>
    <property type="evidence" value="ECO:0007669"/>
    <property type="project" value="UniProtKB-ARBA"/>
</dbReference>
<evidence type="ECO:0000256" key="5">
    <source>
        <dbReference type="PROSITE-ProRule" id="PRU10007"/>
    </source>
</evidence>
<protein>
    <recommendedName>
        <fullName evidence="8">Major facilitator superfamily (MFS) profile domain-containing protein</fullName>
    </recommendedName>
</protein>
<dbReference type="GO" id="GO:0022857">
    <property type="term" value="F:transmembrane transporter activity"/>
    <property type="evidence" value="ECO:0007669"/>
    <property type="project" value="InterPro"/>
</dbReference>
<dbReference type="InterPro" id="IPR016162">
    <property type="entry name" value="Ald_DH_N"/>
</dbReference>
<dbReference type="Pfam" id="PF00171">
    <property type="entry name" value="Aldedh"/>
    <property type="match status" value="1"/>
</dbReference>
<dbReference type="InterPro" id="IPR036259">
    <property type="entry name" value="MFS_trans_sf"/>
</dbReference>
<feature type="transmembrane region" description="Helical" evidence="7">
    <location>
        <begin position="322"/>
        <end position="341"/>
    </location>
</feature>
<dbReference type="Pfam" id="PF07690">
    <property type="entry name" value="MFS_1"/>
    <property type="match status" value="1"/>
</dbReference>
<dbReference type="InterPro" id="IPR020846">
    <property type="entry name" value="MFS_dom"/>
</dbReference>
<accession>A0A9P8T6J1</accession>
<dbReference type="GeneID" id="70234761"/>
<evidence type="ECO:0000256" key="2">
    <source>
        <dbReference type="ARBA" id="ARBA00009986"/>
    </source>
</evidence>
<dbReference type="InterPro" id="IPR011701">
    <property type="entry name" value="MFS"/>
</dbReference>
<dbReference type="PANTHER" id="PTHR43720">
    <property type="entry name" value="2-AMINOMUCONIC SEMIALDEHYDE DEHYDROGENASE"/>
    <property type="match status" value="1"/>
</dbReference>
<dbReference type="PROSITE" id="PS00687">
    <property type="entry name" value="ALDEHYDE_DEHYDR_GLU"/>
    <property type="match status" value="1"/>
</dbReference>
<gene>
    <name evidence="9" type="ORF">OGAPHI_002794</name>
</gene>
<dbReference type="Gene3D" id="3.40.605.10">
    <property type="entry name" value="Aldehyde Dehydrogenase, Chain A, domain 1"/>
    <property type="match status" value="1"/>
</dbReference>
<dbReference type="InterPro" id="IPR029510">
    <property type="entry name" value="Ald_DH_CS_GLU"/>
</dbReference>
<sequence>MTGGMSSGREFFQDFDNLLRRGGTLDVSERDTVNENRWSGVNTHSPLVSGEVLVVLLQTVTLIRGRGQQLPELLGVDSFQRLDSKVNCQSNNLLLGLVESDGVVNPVVKQNLRELPELIWVQLGNGQSDLVVGTRTNIVPWLDHVEENKVELVGNVLFLEQWNNLGIYLVEQLFGKRAIVVQKQLDSALDRVGGAGNRRQNVGMGKSRSNRHSGKFNQGQLCGFSQLKAIASRLLDYVDRTKATDPDNAGIKTTEDGIVLYPQPSDSPNDPLNWGTWTKMYQFALLAFITGFTAATSNDAGSTQDSLNEIYGISYDSMNTGAGVLFASIGLTTVILGPFSSLYGRKISYVICIILGLVGAVWFALSKDTSDTIWSQLFVGASEACAEAQVQLSLSDMYFSHQLGGVLTVYILATSVGTYLGPLIAGFIVQYTTFRWVGWVAVIISGGLLAVMFLTQYETYFDRSSYIGQIDSKEKTLNVKYDEKNADTQSAERSEVLEVGGVYGTGAGEPRKSYWKRVQLITPSASLVGFGIRQYFQRLILMLRVFWFPPVLLSGLLWGLQDAFLTFYLTTEDDQYYDPPWNYSNTGVALMNLPCVIGALVGCIYAGYFSDWFVIWKAKRNGGIQEAEFRLWFVFPAAILSPLGLLIFGIGTEKEWSWKITYTIGLGFIGFGFATAGDTAMAYLMDAYPEMVLEGMLAVAFINNMIGCIFTFVCSPLIDALGNVRTYVMLAVIDIGTFAFVIPFLIYGKQMRQWTKNQLRVLEQRGLSASQWRVGLDDDALLLAVGQQLETWVLLHQLPGLDVVPLSVVVELVWVVRVLDEELFLGVGSRLDEWNRPVHQVQVDVVQTKSFQRAVQSRSWVSLVGVPHLSGDENRLSWHTRVSNGTANVCLVLVNMGSVNVSVANLQGVQHRSVGVLRRGLPASKGNGRNRGAGVKLLGFCGNRSHSGYFSSNEKNWFDNVGNFQFVMSLFKEVSLPTGEKYQQPIGLFINNEWVSSDSQLETIDPATEKPIVSVYAAGEKEVDQAVAAARGVYQSWLQVPGEERALKMHKLADLLEKNADLVAKVEAMDSGKPFESNAKPDILSVVEYLRYCAGWADKIHGKTIPLSDNRLAITRRYPLVVGQIVPWNYPLSMSGWKFCPALACGCPLVIKSSELTPLSLLLFAQYVKEAGFPAGVFNVISGFGAVAGQRLASHPDLDKVAFTGSTATGAKIMQSASANLKNVSLECGGKSPLVVFEDADLEKAAKWASFGVMYNSGQNCTANSRILVQDSVYEKFLGLFRQAILDEWKIGDPFDSETTMGPVISKGQFDKIKGYIESGKKEGARVVLGDEPVVQKAGYFIQPTVFADCNQDMKIVREEIFGPVVAVSKFQTEEEAVKNANDTIYGLAAMVFSKDFHRAHRVAEQLEAGSVYINSSNDESCKVPFGGFKMSGIGRELGESGIDLYTQSKSIFLNIGNN</sequence>
<feature type="domain" description="Major facilitator superfamily (MFS) profile" evidence="8">
    <location>
        <begin position="279"/>
        <end position="749"/>
    </location>
</feature>